<dbReference type="EMBL" id="CP034433">
    <property type="protein sequence ID" value="AZN38135.1"/>
    <property type="molecule type" value="Genomic_DNA"/>
</dbReference>
<dbReference type="AlphaFoldDB" id="A0A3S8ZXF0"/>
<keyword evidence="3" id="KW-1185">Reference proteome</keyword>
<feature type="domain" description="DUF559" evidence="1">
    <location>
        <begin position="15"/>
        <end position="121"/>
    </location>
</feature>
<reference evidence="2 3" key="1">
    <citation type="submission" date="2018-12" db="EMBL/GenBank/DDBJ databases">
        <title>Complete genome sequence of Iodobacter sp. H11R3.</title>
        <authorList>
            <person name="Bae J.-W."/>
        </authorList>
    </citation>
    <scope>NUCLEOTIDE SEQUENCE [LARGE SCALE GENOMIC DNA]</scope>
    <source>
        <strain evidence="2 3">H11R3</strain>
    </source>
</reference>
<name>A0A3S8ZXF0_9NEIS</name>
<dbReference type="Pfam" id="PF04480">
    <property type="entry name" value="DUF559"/>
    <property type="match status" value="1"/>
</dbReference>
<evidence type="ECO:0000313" key="3">
    <source>
        <dbReference type="Proteomes" id="UP000282438"/>
    </source>
</evidence>
<keyword evidence="2" id="KW-0378">Hydrolase</keyword>
<dbReference type="PANTHER" id="PTHR38590">
    <property type="entry name" value="BLL0828 PROTEIN"/>
    <property type="match status" value="1"/>
</dbReference>
<dbReference type="OrthoDB" id="9798754at2"/>
<dbReference type="GO" id="GO:0004519">
    <property type="term" value="F:endonuclease activity"/>
    <property type="evidence" value="ECO:0007669"/>
    <property type="project" value="UniProtKB-KW"/>
</dbReference>
<dbReference type="InterPro" id="IPR007569">
    <property type="entry name" value="DUF559"/>
</dbReference>
<accession>A0A3S8ZXF0</accession>
<evidence type="ECO:0000259" key="1">
    <source>
        <dbReference type="Pfam" id="PF04480"/>
    </source>
</evidence>
<sequence length="144" mass="16502">MALSNIFGPYKTGLKLFSPELRKHMIDAEQLLWSRLRRKQLLGVQFYRQKPLAGFIVGFYSAAASLVIELDGPQHFEEAHQSHDKERDQVLAAMGLLVLRFDNRQVLQELDLVMQVIFDAVEKQISPCFPFSKGVKARGMNRLN</sequence>
<evidence type="ECO:0000313" key="2">
    <source>
        <dbReference type="EMBL" id="AZN38135.1"/>
    </source>
</evidence>
<dbReference type="Proteomes" id="UP000282438">
    <property type="component" value="Chromosome"/>
</dbReference>
<dbReference type="PANTHER" id="PTHR38590:SF1">
    <property type="entry name" value="BLL0828 PROTEIN"/>
    <property type="match status" value="1"/>
</dbReference>
<proteinExistence type="predicted"/>
<protein>
    <submittedName>
        <fullName evidence="2">Endonuclease domain-containing protein</fullName>
    </submittedName>
</protein>
<dbReference type="InterPro" id="IPR047216">
    <property type="entry name" value="Endonuclease_DUF559_bact"/>
</dbReference>
<dbReference type="SUPFAM" id="SSF52980">
    <property type="entry name" value="Restriction endonuclease-like"/>
    <property type="match status" value="1"/>
</dbReference>
<dbReference type="KEGG" id="iod:EJO50_09745"/>
<dbReference type="CDD" id="cd01038">
    <property type="entry name" value="Endonuclease_DUF559"/>
    <property type="match status" value="1"/>
</dbReference>
<organism evidence="2 3">
    <name type="scientific">Iodobacter ciconiae</name>
    <dbReference type="NCBI Taxonomy" id="2496266"/>
    <lineage>
        <taxon>Bacteria</taxon>
        <taxon>Pseudomonadati</taxon>
        <taxon>Pseudomonadota</taxon>
        <taxon>Betaproteobacteria</taxon>
        <taxon>Neisseriales</taxon>
        <taxon>Chitinibacteraceae</taxon>
        <taxon>Iodobacter</taxon>
    </lineage>
</organism>
<keyword evidence="2" id="KW-0255">Endonuclease</keyword>
<keyword evidence="2" id="KW-0540">Nuclease</keyword>
<dbReference type="InterPro" id="IPR011335">
    <property type="entry name" value="Restrct_endonuc-II-like"/>
</dbReference>
<dbReference type="Gene3D" id="3.40.960.10">
    <property type="entry name" value="VSR Endonuclease"/>
    <property type="match status" value="1"/>
</dbReference>
<gene>
    <name evidence="2" type="ORF">EJO50_09745</name>
</gene>